<keyword evidence="2" id="KW-0570">Pentose shunt</keyword>
<dbReference type="EC" id="2.2.1.2" evidence="2"/>
<dbReference type="GO" id="GO:0004801">
    <property type="term" value="F:transaldolase activity"/>
    <property type="evidence" value="ECO:0007669"/>
    <property type="project" value="UniProtKB-EC"/>
</dbReference>
<evidence type="ECO:0000313" key="3">
    <source>
        <dbReference type="EMBL" id="KAF2225878.1"/>
    </source>
</evidence>
<dbReference type="PANTHER" id="PTHR10683:SF34">
    <property type="entry name" value="TRANSALDOLASE"/>
    <property type="match status" value="1"/>
</dbReference>
<reference evidence="4" key="1">
    <citation type="journal article" date="2020" name="Stud. Mycol.">
        <title>101 Dothideomycetes genomes: A test case for predicting lifestyles and emergence of pathogens.</title>
        <authorList>
            <person name="Haridas S."/>
            <person name="Albert R."/>
            <person name="Binder M."/>
            <person name="Bloem J."/>
            <person name="LaButti K."/>
            <person name="Salamov A."/>
            <person name="Andreopoulos B."/>
            <person name="Baker S."/>
            <person name="Barry K."/>
            <person name="Bills G."/>
            <person name="Bluhm B."/>
            <person name="Cannon C."/>
            <person name="Castanera R."/>
            <person name="Culley D."/>
            <person name="Daum C."/>
            <person name="Ezra D."/>
            <person name="Gonzalez J."/>
            <person name="Henrissat B."/>
            <person name="Kuo A."/>
            <person name="Liang C."/>
            <person name="Lipzen A."/>
            <person name="Lutzoni F."/>
            <person name="Magnuson J."/>
            <person name="Mondo S."/>
            <person name="Nolan M."/>
            <person name="Ohm R."/>
            <person name="Pangilinan J."/>
            <person name="Park H.-J."/>
            <person name="Ramirez L."/>
            <person name="Alfaro M."/>
            <person name="Sun H."/>
            <person name="Tritt A."/>
            <person name="Yoshinaga Y."/>
            <person name="Zwiers L.-H."/>
            <person name="Turgeon B."/>
            <person name="Goodwin S."/>
            <person name="Spatafora J."/>
            <person name="Crous P."/>
            <person name="Grigoriev I."/>
        </authorList>
    </citation>
    <scope>NUCLEOTIDE SEQUENCE [LARGE SCALE GENOMIC DNA]</scope>
    <source>
        <strain evidence="4">CECT 20119</strain>
    </source>
</reference>
<organism evidence="3 4">
    <name type="scientific">Elsinoe ampelina</name>
    <dbReference type="NCBI Taxonomy" id="302913"/>
    <lineage>
        <taxon>Eukaryota</taxon>
        <taxon>Fungi</taxon>
        <taxon>Dikarya</taxon>
        <taxon>Ascomycota</taxon>
        <taxon>Pezizomycotina</taxon>
        <taxon>Dothideomycetes</taxon>
        <taxon>Dothideomycetidae</taxon>
        <taxon>Myriangiales</taxon>
        <taxon>Elsinoaceae</taxon>
        <taxon>Elsinoe</taxon>
    </lineage>
</organism>
<evidence type="ECO:0000256" key="2">
    <source>
        <dbReference type="RuleBase" id="RU000501"/>
    </source>
</evidence>
<dbReference type="PANTHER" id="PTHR10683">
    <property type="entry name" value="TRANSALDOLASE"/>
    <property type="match status" value="1"/>
</dbReference>
<evidence type="ECO:0000256" key="1">
    <source>
        <dbReference type="ARBA" id="ARBA00023270"/>
    </source>
</evidence>
<comment type="catalytic activity">
    <reaction evidence="2">
        <text>D-sedoheptulose 7-phosphate + D-glyceraldehyde 3-phosphate = D-erythrose 4-phosphate + beta-D-fructose 6-phosphate</text>
        <dbReference type="Rhea" id="RHEA:17053"/>
        <dbReference type="ChEBI" id="CHEBI:16897"/>
        <dbReference type="ChEBI" id="CHEBI:57483"/>
        <dbReference type="ChEBI" id="CHEBI:57634"/>
        <dbReference type="ChEBI" id="CHEBI:59776"/>
        <dbReference type="EC" id="2.2.1.2"/>
    </reaction>
</comment>
<dbReference type="Gene3D" id="3.20.20.70">
    <property type="entry name" value="Aldolase class I"/>
    <property type="match status" value="1"/>
</dbReference>
<evidence type="ECO:0000313" key="4">
    <source>
        <dbReference type="Proteomes" id="UP000799538"/>
    </source>
</evidence>
<keyword evidence="2" id="KW-0808">Transferase</keyword>
<dbReference type="AlphaFoldDB" id="A0A6A6GJR5"/>
<sequence length="331" mass="36529">MLSLLVDVRSRITVDCDTLDSSGMYRDLQSSAILASELSNPRHDDLITKSIQQAKELHQTFNDVSVPELATDIMTINLYAGTVPHLTGRIHIQTESLPLLLDSQDQIPRSAYATPPHAWRIIRLAAHLHPSLKDRICIKIPSTWEGLLACQHLELTGIRTLATTLFTIEQATLAAHVKCTYIAPYVNDLKVHFIKDHIDPDPGFDLTHAAKLYFSRIGTETKVMPASLTSVDEIIRLARKADHITIAPHLLRESAAAPAGSMPSPAVEVSAGVQALADGNYSTVGRDESAFRVAMTRSEVGRNEEKLVDAIRIFCEAQDRLVAMVEKRMEA</sequence>
<dbReference type="InterPro" id="IPR001585">
    <property type="entry name" value="TAL/FSA"/>
</dbReference>
<comment type="function">
    <text evidence="2">Catalyzes the rate-limiting step of the non-oxidative phase in the pentose phosphate pathway. Catalyzes the reversible conversion of sedheptulose-7-phosphate and D-glyceraldehyde 3-phosphate into erythrose-4-phosphate and beta-D-fructose 6-phosphate.</text>
</comment>
<comment type="pathway">
    <text evidence="2">Carbohydrate degradation; pentose phosphate pathway; D-glyceraldehyde 3-phosphate and beta-D-fructose 6-phosphate from D-ribose 5-phosphate and D-xylulose 5-phosphate (non-oxidative stage): step 2/3.</text>
</comment>
<accession>A0A6A6GJR5</accession>
<dbReference type="Pfam" id="PF00923">
    <property type="entry name" value="TAL_FSA"/>
    <property type="match status" value="1"/>
</dbReference>
<dbReference type="Proteomes" id="UP000799538">
    <property type="component" value="Unassembled WGS sequence"/>
</dbReference>
<keyword evidence="1" id="KW-0704">Schiff base</keyword>
<gene>
    <name evidence="3" type="ORF">BDZ85DRAFT_317008</name>
</gene>
<dbReference type="GO" id="GO:0005975">
    <property type="term" value="P:carbohydrate metabolic process"/>
    <property type="evidence" value="ECO:0007669"/>
    <property type="project" value="InterPro"/>
</dbReference>
<dbReference type="SUPFAM" id="SSF51569">
    <property type="entry name" value="Aldolase"/>
    <property type="match status" value="1"/>
</dbReference>
<keyword evidence="4" id="KW-1185">Reference proteome</keyword>
<dbReference type="EMBL" id="ML992503">
    <property type="protein sequence ID" value="KAF2225878.1"/>
    <property type="molecule type" value="Genomic_DNA"/>
</dbReference>
<dbReference type="InterPro" id="IPR018225">
    <property type="entry name" value="Transaldolase_AS"/>
</dbReference>
<dbReference type="InterPro" id="IPR013785">
    <property type="entry name" value="Aldolase_TIM"/>
</dbReference>
<name>A0A6A6GJR5_9PEZI</name>
<dbReference type="UniPathway" id="UPA00115">
    <property type="reaction ID" value="UER00414"/>
</dbReference>
<dbReference type="OrthoDB" id="1711136at2759"/>
<protein>
    <recommendedName>
        <fullName evidence="2">Transaldolase</fullName>
        <ecNumber evidence="2">2.2.1.2</ecNumber>
    </recommendedName>
</protein>
<dbReference type="GO" id="GO:0009052">
    <property type="term" value="P:pentose-phosphate shunt, non-oxidative branch"/>
    <property type="evidence" value="ECO:0007669"/>
    <property type="project" value="TreeGrafter"/>
</dbReference>
<proteinExistence type="predicted"/>
<dbReference type="PROSITE" id="PS00958">
    <property type="entry name" value="TRANSALDOLASE_2"/>
    <property type="match status" value="1"/>
</dbReference>